<evidence type="ECO:0000259" key="5">
    <source>
        <dbReference type="PROSITE" id="PS50110"/>
    </source>
</evidence>
<dbReference type="InterPro" id="IPR050595">
    <property type="entry name" value="Bact_response_regulator"/>
</dbReference>
<dbReference type="RefSeq" id="WP_378796560.1">
    <property type="nucleotide sequence ID" value="NZ_JBHUER010000001.1"/>
</dbReference>
<reference evidence="7" key="1">
    <citation type="journal article" date="2019" name="Int. J. Syst. Evol. Microbiol.">
        <title>The Global Catalogue of Microorganisms (GCM) 10K type strain sequencing project: providing services to taxonomists for standard genome sequencing and annotation.</title>
        <authorList>
            <consortium name="The Broad Institute Genomics Platform"/>
            <consortium name="The Broad Institute Genome Sequencing Center for Infectious Disease"/>
            <person name="Wu L."/>
            <person name="Ma J."/>
        </authorList>
    </citation>
    <scope>NUCLEOTIDE SEQUENCE [LARGE SCALE GENOMIC DNA]</scope>
    <source>
        <strain evidence="7">KCTC 23707</strain>
    </source>
</reference>
<sequence length="127" mass="13942">MRVLYVDDEPDIREIASLALRLDVGFDVATAGSGREALSAAVDFQPDIILLDVMMPEMDGVATLARLREGDLTRAIPVAFITARTQALEIERFLKLGAVGVIPKPFDPLTLAMQVRALLPSRDKPRR</sequence>
<organism evidence="6 7">
    <name type="scientific">Methylopila henanensis</name>
    <dbReference type="NCBI Taxonomy" id="873516"/>
    <lineage>
        <taxon>Bacteria</taxon>
        <taxon>Pseudomonadati</taxon>
        <taxon>Pseudomonadota</taxon>
        <taxon>Alphaproteobacteria</taxon>
        <taxon>Hyphomicrobiales</taxon>
        <taxon>Methylopilaceae</taxon>
        <taxon>Methylopila</taxon>
    </lineage>
</organism>
<dbReference type="SUPFAM" id="SSF52172">
    <property type="entry name" value="CheY-like"/>
    <property type="match status" value="1"/>
</dbReference>
<evidence type="ECO:0000313" key="7">
    <source>
        <dbReference type="Proteomes" id="UP001597308"/>
    </source>
</evidence>
<dbReference type="CDD" id="cd17552">
    <property type="entry name" value="REC_RR468-like"/>
    <property type="match status" value="1"/>
</dbReference>
<keyword evidence="1 4" id="KW-0597">Phosphoprotein</keyword>
<dbReference type="Pfam" id="PF00072">
    <property type="entry name" value="Response_reg"/>
    <property type="match status" value="1"/>
</dbReference>
<evidence type="ECO:0000256" key="3">
    <source>
        <dbReference type="ARBA" id="ARBA00023163"/>
    </source>
</evidence>
<dbReference type="Proteomes" id="UP001597308">
    <property type="component" value="Unassembled WGS sequence"/>
</dbReference>
<keyword evidence="7" id="KW-1185">Reference proteome</keyword>
<feature type="modified residue" description="4-aspartylphosphate" evidence="4">
    <location>
        <position position="52"/>
    </location>
</feature>
<dbReference type="PANTHER" id="PTHR44591:SF3">
    <property type="entry name" value="RESPONSE REGULATORY DOMAIN-CONTAINING PROTEIN"/>
    <property type="match status" value="1"/>
</dbReference>
<accession>A0ABW4K2F3</accession>
<gene>
    <name evidence="6" type="ORF">ACFSCV_02220</name>
</gene>
<name>A0ABW4K2F3_9HYPH</name>
<evidence type="ECO:0000256" key="1">
    <source>
        <dbReference type="ARBA" id="ARBA00022553"/>
    </source>
</evidence>
<evidence type="ECO:0000313" key="6">
    <source>
        <dbReference type="EMBL" id="MFD1701809.1"/>
    </source>
</evidence>
<feature type="domain" description="Response regulatory" evidence="5">
    <location>
        <begin position="2"/>
        <end position="119"/>
    </location>
</feature>
<comment type="caution">
    <text evidence="6">The sequence shown here is derived from an EMBL/GenBank/DDBJ whole genome shotgun (WGS) entry which is preliminary data.</text>
</comment>
<dbReference type="EMBL" id="JBHUER010000001">
    <property type="protein sequence ID" value="MFD1701809.1"/>
    <property type="molecule type" value="Genomic_DNA"/>
</dbReference>
<dbReference type="Gene3D" id="3.40.50.2300">
    <property type="match status" value="1"/>
</dbReference>
<keyword evidence="2" id="KW-0805">Transcription regulation</keyword>
<protein>
    <submittedName>
        <fullName evidence="6">Response regulator</fullName>
    </submittedName>
</protein>
<dbReference type="PANTHER" id="PTHR44591">
    <property type="entry name" value="STRESS RESPONSE REGULATOR PROTEIN 1"/>
    <property type="match status" value="1"/>
</dbReference>
<dbReference type="InterPro" id="IPR001789">
    <property type="entry name" value="Sig_transdc_resp-reg_receiver"/>
</dbReference>
<dbReference type="SMART" id="SM00448">
    <property type="entry name" value="REC"/>
    <property type="match status" value="1"/>
</dbReference>
<dbReference type="InterPro" id="IPR011006">
    <property type="entry name" value="CheY-like_superfamily"/>
</dbReference>
<proteinExistence type="predicted"/>
<dbReference type="PROSITE" id="PS50110">
    <property type="entry name" value="RESPONSE_REGULATORY"/>
    <property type="match status" value="1"/>
</dbReference>
<evidence type="ECO:0000256" key="2">
    <source>
        <dbReference type="ARBA" id="ARBA00023015"/>
    </source>
</evidence>
<keyword evidence="3" id="KW-0804">Transcription</keyword>
<evidence type="ECO:0000256" key="4">
    <source>
        <dbReference type="PROSITE-ProRule" id="PRU00169"/>
    </source>
</evidence>